<dbReference type="PANTHER" id="PTHR16228:SF7">
    <property type="entry name" value="SLC41A_MGTE INTEGRAL MEMBRANE DOMAIN-CONTAINING PROTEIN"/>
    <property type="match status" value="1"/>
</dbReference>
<dbReference type="InterPro" id="IPR045349">
    <property type="entry name" value="SLC41A1-3"/>
</dbReference>
<proteinExistence type="predicted"/>
<sequence length="234" mass="26452">MITGFSMVAAGLVLERELNVFKEITEIYILIPALLGSKRNLEVTLASRLSTQVCRIMIFVIVISHKRKISPDNIATSTAASLGDLTTLGILFFLEMINGSNPSCEDFFQGDIEGNTSYLQTPCLANLRGRQGLFLATHCIKLIAYSPEPNSIQYIYRTCSRDEGDDNGITRTSHCGFIKLDWINPNRRLRGCLHICDKDACNQAFNLCFSRWNMIFSLILLRLFLYLRNYSTCQ</sequence>
<name>A0A815HFP0_9BILA</name>
<comment type="caution">
    <text evidence="1">The sequence shown here is derived from an EMBL/GenBank/DDBJ whole genome shotgun (WGS) entry which is preliminary data.</text>
</comment>
<dbReference type="SUPFAM" id="SSF161093">
    <property type="entry name" value="MgtE membrane domain-like"/>
    <property type="match status" value="1"/>
</dbReference>
<accession>A0A815HFP0</accession>
<reference evidence="1" key="1">
    <citation type="submission" date="2021-02" db="EMBL/GenBank/DDBJ databases">
        <authorList>
            <person name="Nowell W R."/>
        </authorList>
    </citation>
    <scope>NUCLEOTIDE SEQUENCE</scope>
</reference>
<dbReference type="InterPro" id="IPR036739">
    <property type="entry name" value="SLC41_membr_dom_sf"/>
</dbReference>
<dbReference type="GO" id="GO:0008324">
    <property type="term" value="F:monoatomic cation transmembrane transporter activity"/>
    <property type="evidence" value="ECO:0007669"/>
    <property type="project" value="InterPro"/>
</dbReference>
<evidence type="ECO:0000313" key="1">
    <source>
        <dbReference type="EMBL" id="CAF1353490.1"/>
    </source>
</evidence>
<gene>
    <name evidence="1" type="ORF">JYZ213_LOCUS35173</name>
</gene>
<dbReference type="Gene3D" id="1.10.357.20">
    <property type="entry name" value="SLC41 divalent cation transporters, integral membrane domain"/>
    <property type="match status" value="1"/>
</dbReference>
<protein>
    <submittedName>
        <fullName evidence="1">Uncharacterized protein</fullName>
    </submittedName>
</protein>
<dbReference type="Proteomes" id="UP000663845">
    <property type="component" value="Unassembled WGS sequence"/>
</dbReference>
<dbReference type="PANTHER" id="PTHR16228">
    <property type="entry name" value="DIVALENT CATION TRANSPORTER SOLUTE CARRIER FAMILY 41"/>
    <property type="match status" value="1"/>
</dbReference>
<dbReference type="GO" id="GO:0005886">
    <property type="term" value="C:plasma membrane"/>
    <property type="evidence" value="ECO:0007669"/>
    <property type="project" value="TreeGrafter"/>
</dbReference>
<dbReference type="EMBL" id="CAJNOG010000765">
    <property type="protein sequence ID" value="CAF1353490.1"/>
    <property type="molecule type" value="Genomic_DNA"/>
</dbReference>
<organism evidence="1 2">
    <name type="scientific">Adineta steineri</name>
    <dbReference type="NCBI Taxonomy" id="433720"/>
    <lineage>
        <taxon>Eukaryota</taxon>
        <taxon>Metazoa</taxon>
        <taxon>Spiralia</taxon>
        <taxon>Gnathifera</taxon>
        <taxon>Rotifera</taxon>
        <taxon>Eurotatoria</taxon>
        <taxon>Bdelloidea</taxon>
        <taxon>Adinetida</taxon>
        <taxon>Adinetidae</taxon>
        <taxon>Adineta</taxon>
    </lineage>
</organism>
<dbReference type="AlphaFoldDB" id="A0A815HFP0"/>
<evidence type="ECO:0000313" key="2">
    <source>
        <dbReference type="Proteomes" id="UP000663845"/>
    </source>
</evidence>